<dbReference type="Proteomes" id="UP000032749">
    <property type="component" value="Chromosome"/>
</dbReference>
<dbReference type="STRING" id="698738.OLEAN_C19840"/>
<evidence type="ECO:0000313" key="7">
    <source>
        <dbReference type="EMBL" id="CCK76160.1"/>
    </source>
</evidence>
<accession>R4YMZ9</accession>
<keyword evidence="8" id="KW-1185">Reference proteome</keyword>
<evidence type="ECO:0000256" key="2">
    <source>
        <dbReference type="ARBA" id="ARBA00022692"/>
    </source>
</evidence>
<dbReference type="PANTHER" id="PTHR37422">
    <property type="entry name" value="TEICHURONIC ACID BIOSYNTHESIS PROTEIN TUAE"/>
    <property type="match status" value="1"/>
</dbReference>
<dbReference type="PANTHER" id="PTHR37422:SF23">
    <property type="entry name" value="TEICHURONIC ACID BIOSYNTHESIS PROTEIN TUAE"/>
    <property type="match status" value="1"/>
</dbReference>
<comment type="subcellular location">
    <subcellularLocation>
        <location evidence="1">Membrane</location>
        <topology evidence="1">Multi-pass membrane protein</topology>
    </subcellularLocation>
</comment>
<feature type="transmembrane region" description="Helical" evidence="5">
    <location>
        <begin position="292"/>
        <end position="309"/>
    </location>
</feature>
<feature type="transmembrane region" description="Helical" evidence="5">
    <location>
        <begin position="321"/>
        <end position="346"/>
    </location>
</feature>
<feature type="transmembrane region" description="Helical" evidence="5">
    <location>
        <begin position="439"/>
        <end position="457"/>
    </location>
</feature>
<feature type="transmembrane region" description="Helical" evidence="5">
    <location>
        <begin position="101"/>
        <end position="122"/>
    </location>
</feature>
<feature type="transmembrane region" description="Helical" evidence="5">
    <location>
        <begin position="404"/>
        <end position="427"/>
    </location>
</feature>
<evidence type="ECO:0000256" key="3">
    <source>
        <dbReference type="ARBA" id="ARBA00022989"/>
    </source>
</evidence>
<evidence type="ECO:0000313" key="8">
    <source>
        <dbReference type="Proteomes" id="UP000032749"/>
    </source>
</evidence>
<feature type="transmembrane region" description="Helical" evidence="5">
    <location>
        <begin position="469"/>
        <end position="486"/>
    </location>
</feature>
<dbReference type="EMBL" id="FO203512">
    <property type="protein sequence ID" value="CCK76160.1"/>
    <property type="molecule type" value="Genomic_DNA"/>
</dbReference>
<proteinExistence type="predicted"/>
<dbReference type="InterPro" id="IPR051533">
    <property type="entry name" value="WaaL-like"/>
</dbReference>
<dbReference type="KEGG" id="oai:OLEAN_C19840"/>
<feature type="transmembrane region" description="Helical" evidence="5">
    <location>
        <begin position="268"/>
        <end position="286"/>
    </location>
</feature>
<reference evidence="7 8" key="1">
    <citation type="journal article" date="2013" name="Nat. Commun.">
        <title>Genome sequence and functional genomic analysis of the oil-degrading bacterium Oleispira antarctica.</title>
        <authorList>
            <person name="Kube M."/>
            <person name="Chernikova T.N."/>
            <person name="Al-Ramahi Y."/>
            <person name="Beloqui A."/>
            <person name="Lopez-Cortez N."/>
            <person name="Guazzaroni M.E."/>
            <person name="Heipieper H.J."/>
            <person name="Klages S."/>
            <person name="Kotsyurbenko O.R."/>
            <person name="Langer I."/>
            <person name="Nechitaylo T.Y."/>
            <person name="Lunsdorf H."/>
            <person name="Fernandez M."/>
            <person name="Juarez S."/>
            <person name="Ciordia S."/>
            <person name="Singer A."/>
            <person name="Kagan O."/>
            <person name="Egorova O."/>
            <person name="Petit P.A."/>
            <person name="Stogios P."/>
            <person name="Kim Y."/>
            <person name="Tchigvintsev A."/>
            <person name="Flick R."/>
            <person name="Denaro R."/>
            <person name="Genovese M."/>
            <person name="Albar J.P."/>
            <person name="Reva O.N."/>
            <person name="Martinez-Gomariz M."/>
            <person name="Tran H."/>
            <person name="Ferrer M."/>
            <person name="Savchenko A."/>
            <person name="Yakunin A.F."/>
            <person name="Yakimov M.M."/>
            <person name="Golyshina O.V."/>
            <person name="Reinhardt R."/>
            <person name="Golyshin P.N."/>
        </authorList>
    </citation>
    <scope>NUCLEOTIDE SEQUENCE [LARGE SCALE GENOMIC DNA]</scope>
</reference>
<keyword evidence="2 5" id="KW-0812">Transmembrane</keyword>
<feature type="transmembrane region" description="Helical" evidence="5">
    <location>
        <begin position="12"/>
        <end position="33"/>
    </location>
</feature>
<feature type="transmembrane region" description="Helical" evidence="5">
    <location>
        <begin position="134"/>
        <end position="150"/>
    </location>
</feature>
<evidence type="ECO:0000256" key="4">
    <source>
        <dbReference type="ARBA" id="ARBA00023136"/>
    </source>
</evidence>
<evidence type="ECO:0000259" key="6">
    <source>
        <dbReference type="Pfam" id="PF04932"/>
    </source>
</evidence>
<dbReference type="InterPro" id="IPR007016">
    <property type="entry name" value="O-antigen_ligase-rel_domated"/>
</dbReference>
<organism evidence="7 8">
    <name type="scientific">Oleispira antarctica RB-8</name>
    <dbReference type="NCBI Taxonomy" id="698738"/>
    <lineage>
        <taxon>Bacteria</taxon>
        <taxon>Pseudomonadati</taxon>
        <taxon>Pseudomonadota</taxon>
        <taxon>Gammaproteobacteria</taxon>
        <taxon>Oceanospirillales</taxon>
        <taxon>Oceanospirillaceae</taxon>
        <taxon>Oleispira</taxon>
    </lineage>
</organism>
<evidence type="ECO:0000256" key="1">
    <source>
        <dbReference type="ARBA" id="ARBA00004141"/>
    </source>
</evidence>
<dbReference type="GO" id="GO:0016020">
    <property type="term" value="C:membrane"/>
    <property type="evidence" value="ECO:0007669"/>
    <property type="project" value="UniProtKB-SubCell"/>
</dbReference>
<gene>
    <name evidence="7" type="ORF">OLEAN_C19840</name>
</gene>
<keyword evidence="4 5" id="KW-0472">Membrane</keyword>
<feature type="transmembrane region" description="Helical" evidence="5">
    <location>
        <begin position="39"/>
        <end position="58"/>
    </location>
</feature>
<feature type="transmembrane region" description="Helical" evidence="5">
    <location>
        <begin position="187"/>
        <end position="209"/>
    </location>
</feature>
<sequence length="496" mass="54915">MQSYYGSTETGSSNLAAYMVASVAFLFAVVFVVSSGMGFKWLFLSCIALMALCVAAVFPSFRLFVLLSLTACIPVAIQYNLFNHGSKTSTLTHFGGAEGSLVINLVDFPIIMLFFIWIADLASGRVALPKWTRIDTYIVLFLLFSAFSMFNTDEYALLFFEELRYLKYLLLLWMLRCYMVDEQFVRYCLYVVVLIAGMQFLLACLQYFLFFTLPFPVGGVSGSQFDMVNNAVIQRVSGTVGHCNTFAAYLLFPIVLCLVFFLFESSRLIRFLASGFFVACCIALVLTFSRNAWLMTAMAISILLVVGIIQKKISSGMLLGLFGLGMVALACLIVSGVFEIILIRIFEDSGKAYDSRWDLAMVAVSMISEHPVIGIGLNSFEESMSYYDDSGVTNIIQQPVHNTLLLIAAETGLISFALFMLICKSVAGSIIKLIKRGDDFGFIVGVSTGVALLLLLISNQFDVTLRKEPIIGMCVLFIAIVMAMGTRTEKEFSNEK</sequence>
<evidence type="ECO:0000256" key="5">
    <source>
        <dbReference type="SAM" id="Phobius"/>
    </source>
</evidence>
<dbReference type="Pfam" id="PF04932">
    <property type="entry name" value="Wzy_C"/>
    <property type="match status" value="1"/>
</dbReference>
<protein>
    <submittedName>
        <fullName evidence="7">Similar to polysaccharide transport proteins</fullName>
    </submittedName>
</protein>
<name>R4YMZ9_OLEAN</name>
<feature type="domain" description="O-antigen ligase-related" evidence="6">
    <location>
        <begin position="276"/>
        <end position="420"/>
    </location>
</feature>
<dbReference type="AlphaFoldDB" id="R4YMZ9"/>
<feature type="transmembrane region" description="Helical" evidence="5">
    <location>
        <begin position="246"/>
        <end position="263"/>
    </location>
</feature>
<dbReference type="HOGENOM" id="CLU_549608_0_0_6"/>
<dbReference type="OrthoDB" id="7061094at2"/>
<keyword evidence="3 5" id="KW-1133">Transmembrane helix</keyword>
<feature type="transmembrane region" description="Helical" evidence="5">
    <location>
        <begin position="63"/>
        <end position="81"/>
    </location>
</feature>